<gene>
    <name evidence="1" type="ORF">ICL16_14165</name>
</gene>
<evidence type="ECO:0000313" key="2">
    <source>
        <dbReference type="Proteomes" id="UP000629098"/>
    </source>
</evidence>
<evidence type="ECO:0000313" key="1">
    <source>
        <dbReference type="EMBL" id="MBD2773180.1"/>
    </source>
</evidence>
<proteinExistence type="predicted"/>
<keyword evidence="2" id="KW-1185">Reference proteome</keyword>
<dbReference type="Proteomes" id="UP000629098">
    <property type="component" value="Unassembled WGS sequence"/>
</dbReference>
<sequence length="189" mass="21966">MNNKLRGTQLSLDIVVEPLVKTIHDPYWDEILRESVEKPDCDNFEQGNFTNEVVHQQQQLVGEQISLLTAHQHTVTQSPYQSVGEQVAEETTKDTVETLVGEQVTLDTKKSAHQHDKQTHWVERYWVERGGNKYWYYRYTWMEGRKLHRHYIGSTLKPSSQRKKEAVELAIASGDSPLQIKQLLKTFST</sequence>
<reference evidence="1" key="1">
    <citation type="submission" date="2020-09" db="EMBL/GenBank/DDBJ databases">
        <title>Iningainema tapete sp. nov. (Scytonemataceae, Cyanobacteria) from greenhouses in central Florida (USA) produces two types of nodularin with biosynthetic potential for microcystin-LR and anabaenopeptins.</title>
        <authorList>
            <person name="Berthold D.E."/>
            <person name="Lefler F.W."/>
            <person name="Huang I.-S."/>
            <person name="Abdulla H."/>
            <person name="Zimba P.V."/>
            <person name="Laughinghouse H.D. IV."/>
        </authorList>
    </citation>
    <scope>NUCLEOTIDE SEQUENCE</scope>
    <source>
        <strain evidence="1">BLCCT55</strain>
    </source>
</reference>
<organism evidence="1 2">
    <name type="scientific">Iningainema tapete BLCC-T55</name>
    <dbReference type="NCBI Taxonomy" id="2748662"/>
    <lineage>
        <taxon>Bacteria</taxon>
        <taxon>Bacillati</taxon>
        <taxon>Cyanobacteriota</taxon>
        <taxon>Cyanophyceae</taxon>
        <taxon>Nostocales</taxon>
        <taxon>Scytonemataceae</taxon>
        <taxon>Iningainema tapete</taxon>
    </lineage>
</organism>
<name>A0A8J6XCL8_9CYAN</name>
<protein>
    <submittedName>
        <fullName evidence="1">DUF4102 domain-containing protein</fullName>
    </submittedName>
</protein>
<accession>A0A8J6XCL8</accession>
<comment type="caution">
    <text evidence="1">The sequence shown here is derived from an EMBL/GenBank/DDBJ whole genome shotgun (WGS) entry which is preliminary data.</text>
</comment>
<dbReference type="RefSeq" id="WP_190828654.1">
    <property type="nucleotide sequence ID" value="NZ_CAWPPI010000050.1"/>
</dbReference>
<dbReference type="AlphaFoldDB" id="A0A8J6XCL8"/>
<dbReference type="EMBL" id="JACXAE010000050">
    <property type="protein sequence ID" value="MBD2773180.1"/>
    <property type="molecule type" value="Genomic_DNA"/>
</dbReference>